<dbReference type="STRING" id="319970.RV00_GL002695"/>
<dbReference type="Gene3D" id="1.20.1250.20">
    <property type="entry name" value="MFS general substrate transporter like domains"/>
    <property type="match status" value="1"/>
</dbReference>
<sequence>MKEGFLKMKETRNKWWILGTVSLAVFMAMLDITIVNVALPEIQKSFSGSFSNLQSVLNAYTLIYAIALLPLSKLGDLLGRKKVFLLGLAIFMVGSLASGLANSNLTLNIFRGFQGIGGAAMMSLSLSIVTSAFPEKQRGLALGIWSSAVGLAVSGGPLIGGILVDALGWRSIFLINLPVGLLALILGTITIQDTNKKSAGKIDLLGLLFSTSMIFSTVFALIQKETHSDYAWTDWRIMALFAVAVLSLLFFILVEEKVKEPMIDLKMFRSSSFVGANIAAFTLGAGLYGGFTYLSILLQSYMGYSAFETGLKLLVISVFTLVLGPITGLISGKIGNRWLISIALLIGMAGVLVINQMIKVPFKWDYLMPGFILLGISNALVNPPISNAAMSAVNEEQVGMASGILNVFRQVGISFGVVMLGISVTNGYNSNLNQSLVKLTMVPTALKEQLTALLHKASPFAGRQLFENTQAKAYSQLPIFDQVKETVFTAYNHGMKNANFLIAILLLIGAISSLVLIRDKQVKSV</sequence>
<dbReference type="InterPro" id="IPR036259">
    <property type="entry name" value="MFS_trans_sf"/>
</dbReference>
<dbReference type="EMBL" id="JXKM01000006">
    <property type="protein sequence ID" value="OJG35510.1"/>
    <property type="molecule type" value="Genomic_DNA"/>
</dbReference>
<dbReference type="PANTHER" id="PTHR42718:SF46">
    <property type="entry name" value="BLR6921 PROTEIN"/>
    <property type="match status" value="1"/>
</dbReference>
<organism evidence="9 10">
    <name type="scientific">Enterococcus devriesei</name>
    <dbReference type="NCBI Taxonomy" id="319970"/>
    <lineage>
        <taxon>Bacteria</taxon>
        <taxon>Bacillati</taxon>
        <taxon>Bacillota</taxon>
        <taxon>Bacilli</taxon>
        <taxon>Lactobacillales</taxon>
        <taxon>Enterococcaceae</taxon>
        <taxon>Enterococcus</taxon>
    </lineage>
</organism>
<comment type="caution">
    <text evidence="9">The sequence shown here is derived from an EMBL/GenBank/DDBJ whole genome shotgun (WGS) entry which is preliminary data.</text>
</comment>
<dbReference type="SUPFAM" id="SSF103473">
    <property type="entry name" value="MFS general substrate transporter"/>
    <property type="match status" value="1"/>
</dbReference>
<dbReference type="InterPro" id="IPR020846">
    <property type="entry name" value="MFS_dom"/>
</dbReference>
<dbReference type="GO" id="GO:0005886">
    <property type="term" value="C:plasma membrane"/>
    <property type="evidence" value="ECO:0007669"/>
    <property type="project" value="UniProtKB-SubCell"/>
</dbReference>
<feature type="transmembrane region" description="Helical" evidence="7">
    <location>
        <begin position="113"/>
        <end position="133"/>
    </location>
</feature>
<dbReference type="PROSITE" id="PS50850">
    <property type="entry name" value="MFS"/>
    <property type="match status" value="1"/>
</dbReference>
<keyword evidence="3" id="KW-1003">Cell membrane</keyword>
<dbReference type="CDD" id="cd17321">
    <property type="entry name" value="MFS_MMR_MDR_like"/>
    <property type="match status" value="1"/>
</dbReference>
<dbReference type="Pfam" id="PF07690">
    <property type="entry name" value="MFS_1"/>
    <property type="match status" value="1"/>
</dbReference>
<evidence type="ECO:0000256" key="3">
    <source>
        <dbReference type="ARBA" id="ARBA00022475"/>
    </source>
</evidence>
<evidence type="ECO:0000259" key="8">
    <source>
        <dbReference type="PROSITE" id="PS50850"/>
    </source>
</evidence>
<feature type="transmembrane region" description="Helical" evidence="7">
    <location>
        <begin position="364"/>
        <end position="381"/>
    </location>
</feature>
<evidence type="ECO:0000313" key="9">
    <source>
        <dbReference type="EMBL" id="OJG35510.1"/>
    </source>
</evidence>
<name>A0A1L8STT3_9ENTE</name>
<keyword evidence="5 7" id="KW-1133">Transmembrane helix</keyword>
<proteinExistence type="predicted"/>
<keyword evidence="4 7" id="KW-0812">Transmembrane</keyword>
<protein>
    <submittedName>
        <fullName evidence="9">Multidrug MFS transporter</fullName>
    </submittedName>
</protein>
<evidence type="ECO:0000256" key="4">
    <source>
        <dbReference type="ARBA" id="ARBA00022692"/>
    </source>
</evidence>
<feature type="transmembrane region" description="Helical" evidence="7">
    <location>
        <begin position="235"/>
        <end position="254"/>
    </location>
</feature>
<dbReference type="InterPro" id="IPR004638">
    <property type="entry name" value="EmrB-like"/>
</dbReference>
<feature type="transmembrane region" description="Helical" evidence="7">
    <location>
        <begin position="169"/>
        <end position="192"/>
    </location>
</feature>
<keyword evidence="2" id="KW-0813">Transport</keyword>
<feature type="transmembrane region" description="Helical" evidence="7">
    <location>
        <begin position="83"/>
        <end position="101"/>
    </location>
</feature>
<dbReference type="GO" id="GO:0022857">
    <property type="term" value="F:transmembrane transporter activity"/>
    <property type="evidence" value="ECO:0007669"/>
    <property type="project" value="InterPro"/>
</dbReference>
<comment type="subcellular location">
    <subcellularLocation>
        <location evidence="1">Cell membrane</location>
        <topology evidence="1">Multi-pass membrane protein</topology>
    </subcellularLocation>
</comment>
<evidence type="ECO:0000256" key="5">
    <source>
        <dbReference type="ARBA" id="ARBA00022989"/>
    </source>
</evidence>
<accession>A0A1L8STT3</accession>
<dbReference type="InterPro" id="IPR011701">
    <property type="entry name" value="MFS"/>
</dbReference>
<feature type="transmembrane region" description="Helical" evidence="7">
    <location>
        <begin position="407"/>
        <end position="428"/>
    </location>
</feature>
<evidence type="ECO:0000256" key="6">
    <source>
        <dbReference type="ARBA" id="ARBA00023136"/>
    </source>
</evidence>
<dbReference type="Proteomes" id="UP000183700">
    <property type="component" value="Unassembled WGS sequence"/>
</dbReference>
<dbReference type="AlphaFoldDB" id="A0A1L8STT3"/>
<feature type="transmembrane region" description="Helical" evidence="7">
    <location>
        <begin position="310"/>
        <end position="331"/>
    </location>
</feature>
<feature type="transmembrane region" description="Helical" evidence="7">
    <location>
        <begin position="204"/>
        <end position="223"/>
    </location>
</feature>
<feature type="transmembrane region" description="Helical" evidence="7">
    <location>
        <begin position="51"/>
        <end position="71"/>
    </location>
</feature>
<gene>
    <name evidence="9" type="ORF">RV00_GL002695</name>
</gene>
<feature type="transmembrane region" description="Helical" evidence="7">
    <location>
        <begin position="338"/>
        <end position="358"/>
    </location>
</feature>
<evidence type="ECO:0000256" key="2">
    <source>
        <dbReference type="ARBA" id="ARBA00022448"/>
    </source>
</evidence>
<feature type="transmembrane region" description="Helical" evidence="7">
    <location>
        <begin position="274"/>
        <end position="298"/>
    </location>
</feature>
<dbReference type="Gene3D" id="1.20.1720.10">
    <property type="entry name" value="Multidrug resistance protein D"/>
    <property type="match status" value="1"/>
</dbReference>
<reference evidence="9 10" key="1">
    <citation type="submission" date="2014-12" db="EMBL/GenBank/DDBJ databases">
        <title>Draft genome sequences of 29 type strains of Enterococci.</title>
        <authorList>
            <person name="Zhong Z."/>
            <person name="Sun Z."/>
            <person name="Liu W."/>
            <person name="Zhang W."/>
            <person name="Zhang H."/>
        </authorList>
    </citation>
    <scope>NUCLEOTIDE SEQUENCE [LARGE SCALE GENOMIC DNA]</scope>
    <source>
        <strain evidence="9 10">DSM 22802</strain>
    </source>
</reference>
<evidence type="ECO:0000256" key="7">
    <source>
        <dbReference type="SAM" id="Phobius"/>
    </source>
</evidence>
<feature type="domain" description="Major facilitator superfamily (MFS) profile" evidence="8">
    <location>
        <begin position="17"/>
        <end position="521"/>
    </location>
</feature>
<keyword evidence="6 7" id="KW-0472">Membrane</keyword>
<dbReference type="PRINTS" id="PR01036">
    <property type="entry name" value="TCRTETB"/>
</dbReference>
<keyword evidence="10" id="KW-1185">Reference proteome</keyword>
<feature type="transmembrane region" description="Helical" evidence="7">
    <location>
        <begin position="140"/>
        <end position="163"/>
    </location>
</feature>
<evidence type="ECO:0000256" key="1">
    <source>
        <dbReference type="ARBA" id="ARBA00004651"/>
    </source>
</evidence>
<feature type="transmembrane region" description="Helical" evidence="7">
    <location>
        <begin position="15"/>
        <end position="39"/>
    </location>
</feature>
<dbReference type="PANTHER" id="PTHR42718">
    <property type="entry name" value="MAJOR FACILITATOR SUPERFAMILY MULTIDRUG TRANSPORTER MFSC"/>
    <property type="match status" value="1"/>
</dbReference>
<evidence type="ECO:0000313" key="10">
    <source>
        <dbReference type="Proteomes" id="UP000183700"/>
    </source>
</evidence>
<feature type="transmembrane region" description="Helical" evidence="7">
    <location>
        <begin position="498"/>
        <end position="517"/>
    </location>
</feature>
<dbReference type="NCBIfam" id="TIGR00711">
    <property type="entry name" value="efflux_EmrB"/>
    <property type="match status" value="1"/>
</dbReference>